<dbReference type="InterPro" id="IPR005066">
    <property type="entry name" value="MoCF_OxRdtse_dimer"/>
</dbReference>
<evidence type="ECO:0000259" key="2">
    <source>
        <dbReference type="Pfam" id="PF00174"/>
    </source>
</evidence>
<dbReference type="RefSeq" id="WP_379817999.1">
    <property type="nucleotide sequence ID" value="NZ_JBHUDH010000020.1"/>
</dbReference>
<feature type="region of interest" description="Disordered" evidence="1">
    <location>
        <begin position="234"/>
        <end position="262"/>
    </location>
</feature>
<evidence type="ECO:0000313" key="5">
    <source>
        <dbReference type="Proteomes" id="UP001597111"/>
    </source>
</evidence>
<feature type="non-terminal residue" evidence="4">
    <location>
        <position position="1"/>
    </location>
</feature>
<keyword evidence="5" id="KW-1185">Reference proteome</keyword>
<evidence type="ECO:0000313" key="4">
    <source>
        <dbReference type="EMBL" id="MFD1525177.1"/>
    </source>
</evidence>
<dbReference type="EMBL" id="JBHUDH010000020">
    <property type="protein sequence ID" value="MFD1525177.1"/>
    <property type="molecule type" value="Genomic_DNA"/>
</dbReference>
<proteinExistence type="predicted"/>
<feature type="compositionally biased region" description="Basic and acidic residues" evidence="1">
    <location>
        <begin position="234"/>
        <end position="248"/>
    </location>
</feature>
<comment type="caution">
    <text evidence="4">The sequence shown here is derived from an EMBL/GenBank/DDBJ whole genome shotgun (WGS) entry which is preliminary data.</text>
</comment>
<dbReference type="AlphaFoldDB" id="A0ABD6B3A7"/>
<dbReference type="PANTHER" id="PTHR19372:SF7">
    <property type="entry name" value="SULFITE OXIDASE, MITOCHONDRIAL"/>
    <property type="match status" value="1"/>
</dbReference>
<dbReference type="InterPro" id="IPR014756">
    <property type="entry name" value="Ig_E-set"/>
</dbReference>
<dbReference type="Proteomes" id="UP001597111">
    <property type="component" value="Unassembled WGS sequence"/>
</dbReference>
<dbReference type="InterPro" id="IPR000572">
    <property type="entry name" value="OxRdtase_Mopterin-bd_dom"/>
</dbReference>
<accession>A0ABD6B3A7</accession>
<name>A0ABD6B3A7_9EURY</name>
<dbReference type="InterPro" id="IPR036374">
    <property type="entry name" value="OxRdtase_Mopterin-bd_sf"/>
</dbReference>
<organism evidence="4 5">
    <name type="scientific">Halolamina salina</name>
    <dbReference type="NCBI Taxonomy" id="1220023"/>
    <lineage>
        <taxon>Archaea</taxon>
        <taxon>Methanobacteriati</taxon>
        <taxon>Methanobacteriota</taxon>
        <taxon>Stenosarchaea group</taxon>
        <taxon>Halobacteria</taxon>
        <taxon>Halobacteriales</taxon>
        <taxon>Haloferacaceae</taxon>
    </lineage>
</organism>
<dbReference type="Pfam" id="PF00174">
    <property type="entry name" value="Oxidored_molyb"/>
    <property type="match status" value="1"/>
</dbReference>
<dbReference type="Gene3D" id="2.60.40.650">
    <property type="match status" value="1"/>
</dbReference>
<dbReference type="SUPFAM" id="SSF81296">
    <property type="entry name" value="E set domains"/>
    <property type="match status" value="1"/>
</dbReference>
<dbReference type="Pfam" id="PF03404">
    <property type="entry name" value="Mo-co_dimer"/>
    <property type="match status" value="1"/>
</dbReference>
<sequence length="262" mass="28758">VPEARSFTLSELRAFDAERRFVTLRCVSDPLNGKKIDTALWDGVPVSTVLEAVDAPESCCVTLHAADDYFVSFPRAALEDGLLAWGMNGRPLPRSHGAPLRTLVPGHWGETNAKWLTEIEIREEPEDGYWEQRGWQGTGEVNTVAKLHSTTVRDGTVRVGGHAYAGTRGIDAVEVSTDGGDSWTEATLSEPLPGSVPLDAEEPEPDGEAADAWRMWEHEYDAAERHEVVVRAIDGEGERQTEDQEEVRPSGATGWVSETIRP</sequence>
<dbReference type="Gene3D" id="3.90.420.10">
    <property type="entry name" value="Oxidoreductase, molybdopterin-binding domain"/>
    <property type="match status" value="1"/>
</dbReference>
<dbReference type="SUPFAM" id="SSF56524">
    <property type="entry name" value="Oxidoreductase molybdopterin-binding domain"/>
    <property type="match status" value="1"/>
</dbReference>
<evidence type="ECO:0000259" key="3">
    <source>
        <dbReference type="Pfam" id="PF03404"/>
    </source>
</evidence>
<feature type="region of interest" description="Disordered" evidence="1">
    <location>
        <begin position="188"/>
        <end position="207"/>
    </location>
</feature>
<evidence type="ECO:0000256" key="1">
    <source>
        <dbReference type="SAM" id="MobiDB-lite"/>
    </source>
</evidence>
<dbReference type="PANTHER" id="PTHR19372">
    <property type="entry name" value="SULFITE REDUCTASE"/>
    <property type="match status" value="1"/>
</dbReference>
<protein>
    <submittedName>
        <fullName evidence="4">Molybdopterin-dependent oxidoreductase</fullName>
    </submittedName>
</protein>
<feature type="domain" description="Moybdenum cofactor oxidoreductase dimerisation" evidence="3">
    <location>
        <begin position="152"/>
        <end position="242"/>
    </location>
</feature>
<feature type="domain" description="Oxidoreductase molybdopterin-binding" evidence="2">
    <location>
        <begin position="3"/>
        <end position="130"/>
    </location>
</feature>
<reference evidence="4 5" key="1">
    <citation type="journal article" date="2019" name="Int. J. Syst. Evol. Microbiol.">
        <title>The Global Catalogue of Microorganisms (GCM) 10K type strain sequencing project: providing services to taxonomists for standard genome sequencing and annotation.</title>
        <authorList>
            <consortium name="The Broad Institute Genomics Platform"/>
            <consortium name="The Broad Institute Genome Sequencing Center for Infectious Disease"/>
            <person name="Wu L."/>
            <person name="Ma J."/>
        </authorList>
    </citation>
    <scope>NUCLEOTIDE SEQUENCE [LARGE SCALE GENOMIC DNA]</scope>
    <source>
        <strain evidence="4 5">CGMCC 1.12285</strain>
    </source>
</reference>
<gene>
    <name evidence="4" type="ORF">ACFR9S_02510</name>
</gene>